<dbReference type="Pfam" id="PF01000">
    <property type="entry name" value="RNA_pol_A_bac"/>
    <property type="match status" value="1"/>
</dbReference>
<dbReference type="Proteomes" id="UP001054857">
    <property type="component" value="Unassembled WGS sequence"/>
</dbReference>
<dbReference type="InterPro" id="IPR011263">
    <property type="entry name" value="DNA-dir_RNA_pol_RpoA/D/Rpb3"/>
</dbReference>
<dbReference type="AlphaFoldDB" id="A0AAD3DHQ5"/>
<feature type="domain" description="DNA-directed RNA polymerase RpoA/D/Rpb3-type" evidence="5">
    <location>
        <begin position="23"/>
        <end position="290"/>
    </location>
</feature>
<comment type="similarity">
    <text evidence="3">Belongs to the archaeal Rpo3/eukaryotic RPB3 RNA polymerase subunit family.</text>
</comment>
<evidence type="ECO:0000259" key="5">
    <source>
        <dbReference type="SMART" id="SM00662"/>
    </source>
</evidence>
<dbReference type="EMBL" id="BMAR01000002">
    <property type="protein sequence ID" value="GFR41773.1"/>
    <property type="molecule type" value="Genomic_DNA"/>
</dbReference>
<dbReference type="InterPro" id="IPR036603">
    <property type="entry name" value="RBP11-like"/>
</dbReference>
<evidence type="ECO:0000313" key="7">
    <source>
        <dbReference type="Proteomes" id="UP001054857"/>
    </source>
</evidence>
<gene>
    <name evidence="6" type="ORF">Agub_g2532</name>
</gene>
<keyword evidence="2" id="KW-0804">Transcription</keyword>
<accession>A0AAD3DHQ5</accession>
<evidence type="ECO:0000313" key="6">
    <source>
        <dbReference type="EMBL" id="GFR41773.1"/>
    </source>
</evidence>
<dbReference type="SUPFAM" id="SSF56553">
    <property type="entry name" value="Insert subdomain of RNA polymerase alpha subunit"/>
    <property type="match status" value="1"/>
</dbReference>
<dbReference type="SUPFAM" id="SSF55257">
    <property type="entry name" value="RBP11-like subunits of RNA polymerase"/>
    <property type="match status" value="1"/>
</dbReference>
<evidence type="ECO:0000256" key="1">
    <source>
        <dbReference type="ARBA" id="ARBA00022478"/>
    </source>
</evidence>
<dbReference type="HAMAP" id="MF_00320">
    <property type="entry name" value="RNApol_arch_Rpo3"/>
    <property type="match status" value="1"/>
</dbReference>
<dbReference type="NCBIfam" id="NF001988">
    <property type="entry name" value="PRK00783.1"/>
    <property type="match status" value="1"/>
</dbReference>
<dbReference type="InterPro" id="IPR001514">
    <property type="entry name" value="DNA-dir_RNA_pol_30-40kDasu_CS"/>
</dbReference>
<dbReference type="InterPro" id="IPR036643">
    <property type="entry name" value="RNApol_insert_sf"/>
</dbReference>
<dbReference type="InterPro" id="IPR050518">
    <property type="entry name" value="Rpo3/RPB3_RNA_Pol_subunit"/>
</dbReference>
<dbReference type="PROSITE" id="PS00446">
    <property type="entry name" value="RNA_POL_D_30KD"/>
    <property type="match status" value="1"/>
</dbReference>
<reference evidence="6 7" key="1">
    <citation type="journal article" date="2021" name="Sci. Rep.">
        <title>Genome sequencing of the multicellular alga Astrephomene provides insights into convergent evolution of germ-soma differentiation.</title>
        <authorList>
            <person name="Yamashita S."/>
            <person name="Yamamoto K."/>
            <person name="Matsuzaki R."/>
            <person name="Suzuki S."/>
            <person name="Yamaguchi H."/>
            <person name="Hirooka S."/>
            <person name="Minakuchi Y."/>
            <person name="Miyagishima S."/>
            <person name="Kawachi M."/>
            <person name="Toyoda A."/>
            <person name="Nozaki H."/>
        </authorList>
    </citation>
    <scope>NUCLEOTIDE SEQUENCE [LARGE SCALE GENOMIC DNA]</scope>
    <source>
        <strain evidence="6 7">NIES-4017</strain>
    </source>
</reference>
<dbReference type="Gene3D" id="3.30.1360.10">
    <property type="entry name" value="RNA polymerase, RBP11-like subunit"/>
    <property type="match status" value="1"/>
</dbReference>
<dbReference type="GO" id="GO:0003677">
    <property type="term" value="F:DNA binding"/>
    <property type="evidence" value="ECO:0007669"/>
    <property type="project" value="InterPro"/>
</dbReference>
<sequence>MYSRPSRNFRKPSIVIRTNEPDYMVFELKNTDVSAANALRRVMIAEVPTIAIDLVEMENNTTVLNDEFLAHRLGLLPLVSTEAVAWKRPFEWSSDADMIETAFALDVNCTVDGVMDVTSNDLIPLNPEHRVIPVNYQLDEKPIVICKMRRGQQLKLVARARKGIGKDHAKFIPVATAVFQYKPQITLSHSAMAEMTDDEKQAFVNSDPSKTFKFNPITRMIEVDNEESYMYDEECLVKARELGRPDLVTITQKQDHFIFRVEGTGVLRVADVVRQGIEILHKKCMDLEAGVQEALAVAKGQPLPVSAGG</sequence>
<dbReference type="Gene3D" id="2.170.120.12">
    <property type="entry name" value="DNA-directed RNA polymerase, insert domain"/>
    <property type="match status" value="1"/>
</dbReference>
<dbReference type="GO" id="GO:0006366">
    <property type="term" value="P:transcription by RNA polymerase II"/>
    <property type="evidence" value="ECO:0007669"/>
    <property type="project" value="TreeGrafter"/>
</dbReference>
<evidence type="ECO:0000256" key="2">
    <source>
        <dbReference type="ARBA" id="ARBA00023163"/>
    </source>
</evidence>
<name>A0AAD3DHQ5_9CHLO</name>
<dbReference type="Pfam" id="PF01193">
    <property type="entry name" value="RNA_pol_L"/>
    <property type="match status" value="1"/>
</dbReference>
<proteinExistence type="inferred from homology"/>
<organism evidence="6 7">
    <name type="scientific">Astrephomene gubernaculifera</name>
    <dbReference type="NCBI Taxonomy" id="47775"/>
    <lineage>
        <taxon>Eukaryota</taxon>
        <taxon>Viridiplantae</taxon>
        <taxon>Chlorophyta</taxon>
        <taxon>core chlorophytes</taxon>
        <taxon>Chlorophyceae</taxon>
        <taxon>CS clade</taxon>
        <taxon>Chlamydomonadales</taxon>
        <taxon>Astrephomenaceae</taxon>
        <taxon>Astrephomene</taxon>
    </lineage>
</organism>
<dbReference type="InterPro" id="IPR011262">
    <property type="entry name" value="DNA-dir_RNA_pol_insert"/>
</dbReference>
<dbReference type="GO" id="GO:0003899">
    <property type="term" value="F:DNA-directed RNA polymerase activity"/>
    <property type="evidence" value="ECO:0007669"/>
    <property type="project" value="InterPro"/>
</dbReference>
<dbReference type="GO" id="GO:0005665">
    <property type="term" value="C:RNA polymerase II, core complex"/>
    <property type="evidence" value="ECO:0007669"/>
    <property type="project" value="TreeGrafter"/>
</dbReference>
<comment type="caution">
    <text evidence="6">The sequence shown here is derived from an EMBL/GenBank/DDBJ whole genome shotgun (WGS) entry which is preliminary data.</text>
</comment>
<dbReference type="SMART" id="SM00662">
    <property type="entry name" value="RPOLD"/>
    <property type="match status" value="1"/>
</dbReference>
<evidence type="ECO:0000256" key="3">
    <source>
        <dbReference type="ARBA" id="ARBA00025804"/>
    </source>
</evidence>
<dbReference type="InterPro" id="IPR022842">
    <property type="entry name" value="RNAP_Rpo3/Rpb3/RPAC1"/>
</dbReference>
<dbReference type="PANTHER" id="PTHR11800">
    <property type="entry name" value="DNA-DIRECTED RNA POLYMERASE"/>
    <property type="match status" value="1"/>
</dbReference>
<dbReference type="PANTHER" id="PTHR11800:SF2">
    <property type="entry name" value="DNA-DIRECTED RNA POLYMERASE II SUBUNIT RPB3"/>
    <property type="match status" value="1"/>
</dbReference>
<keyword evidence="7" id="KW-1185">Reference proteome</keyword>
<evidence type="ECO:0000256" key="4">
    <source>
        <dbReference type="ARBA" id="ARBA00031776"/>
    </source>
</evidence>
<keyword evidence="1" id="KW-0240">DNA-directed RNA polymerase</keyword>
<feature type="non-terminal residue" evidence="6">
    <location>
        <position position="1"/>
    </location>
</feature>
<dbReference type="GO" id="GO:0046983">
    <property type="term" value="F:protein dimerization activity"/>
    <property type="evidence" value="ECO:0007669"/>
    <property type="project" value="InterPro"/>
</dbReference>
<protein>
    <recommendedName>
        <fullName evidence="4">Plastid-encoded RNA polymerase subunit alpha</fullName>
    </recommendedName>
</protein>